<reference evidence="2 3" key="1">
    <citation type="journal article" date="2019" name="Microbiol. Resour. Announc.">
        <title>Complete Genome Sequence of Halomonas sulfidaeris Strain Esulfide1 Isolated from a Metal Sulfide Rock at a Depth of 2,200 Meters, Obtained Using Nanopore Sequencing.</title>
        <authorList>
            <person name="Saito M."/>
            <person name="Nishigata A."/>
            <person name="Galipon J."/>
            <person name="Arakawa K."/>
        </authorList>
    </citation>
    <scope>NUCLEOTIDE SEQUENCE [LARGE SCALE GENOMIC DNA]</scope>
    <source>
        <strain evidence="2 3">ATCC BAA-803</strain>
    </source>
</reference>
<organism evidence="2 3">
    <name type="scientific">Vreelandella sulfidaeris</name>
    <dbReference type="NCBI Taxonomy" id="115553"/>
    <lineage>
        <taxon>Bacteria</taxon>
        <taxon>Pseudomonadati</taxon>
        <taxon>Pseudomonadota</taxon>
        <taxon>Gammaproteobacteria</taxon>
        <taxon>Oceanospirillales</taxon>
        <taxon>Halomonadaceae</taxon>
        <taxon>Vreelandella</taxon>
    </lineage>
</organism>
<dbReference type="GO" id="GO:0005829">
    <property type="term" value="C:cytosol"/>
    <property type="evidence" value="ECO:0007669"/>
    <property type="project" value="TreeGrafter"/>
</dbReference>
<dbReference type="SUPFAM" id="SSF53383">
    <property type="entry name" value="PLP-dependent transferases"/>
    <property type="match status" value="1"/>
</dbReference>
<accession>A0A455UG68</accession>
<dbReference type="GO" id="GO:0008483">
    <property type="term" value="F:transaminase activity"/>
    <property type="evidence" value="ECO:0007669"/>
    <property type="project" value="InterPro"/>
</dbReference>
<dbReference type="GO" id="GO:0030170">
    <property type="term" value="F:pyridoxal phosphate binding"/>
    <property type="evidence" value="ECO:0007669"/>
    <property type="project" value="InterPro"/>
</dbReference>
<evidence type="ECO:0000313" key="2">
    <source>
        <dbReference type="EMBL" id="BBI64697.1"/>
    </source>
</evidence>
<dbReference type="Gene3D" id="3.90.1150.10">
    <property type="entry name" value="Aspartate Aminotransferase, domain 1"/>
    <property type="match status" value="1"/>
</dbReference>
<comment type="similarity">
    <text evidence="1">Belongs to the class-III pyridoxal-phosphate-dependent aminotransferase family.</text>
</comment>
<dbReference type="InterPro" id="IPR015424">
    <property type="entry name" value="PyrdxlP-dep_Trfase"/>
</dbReference>
<evidence type="ECO:0008006" key="4">
    <source>
        <dbReference type="Google" id="ProtNLM"/>
    </source>
</evidence>
<dbReference type="Pfam" id="PF00202">
    <property type="entry name" value="Aminotran_3"/>
    <property type="match status" value="1"/>
</dbReference>
<dbReference type="InterPro" id="IPR005814">
    <property type="entry name" value="Aminotrans_3"/>
</dbReference>
<evidence type="ECO:0000256" key="1">
    <source>
        <dbReference type="ARBA" id="ARBA00008954"/>
    </source>
</evidence>
<dbReference type="InterPro" id="IPR015422">
    <property type="entry name" value="PyrdxlP-dep_Trfase_small"/>
</dbReference>
<gene>
    <name evidence="2" type="ORF">HSBAA_60030</name>
</gene>
<dbReference type="Proteomes" id="UP000320231">
    <property type="component" value="Chromosome"/>
</dbReference>
<dbReference type="EMBL" id="AP019514">
    <property type="protein sequence ID" value="BBI64697.1"/>
    <property type="molecule type" value="Genomic_DNA"/>
</dbReference>
<dbReference type="PANTHER" id="PTHR43094:SF1">
    <property type="entry name" value="AMINOTRANSFERASE CLASS-III"/>
    <property type="match status" value="1"/>
</dbReference>
<dbReference type="AlphaFoldDB" id="A0A455UG68"/>
<name>A0A455UG68_9GAMM</name>
<protein>
    <recommendedName>
        <fullName evidence="4">Aminotransferase class III-fold pyridoxal phosphate-dependent enzyme</fullName>
    </recommendedName>
</protein>
<dbReference type="KEGG" id="hsr:HSBAA_60030"/>
<proteinExistence type="inferred from homology"/>
<sequence length="124" mass="13409">MAAIVATLDAMEEEGIVENADNVGNGPLAEGLKRLAECHPIIGDWRGVGVFHALELVSDPVRKTPLPGTEVLKLKQLLMEQGLLVFTVENRIHVVPPCIVTPEEVEEGLAILARVFEGYTASLQ</sequence>
<dbReference type="PANTHER" id="PTHR43094">
    <property type="entry name" value="AMINOTRANSFERASE"/>
    <property type="match status" value="1"/>
</dbReference>
<evidence type="ECO:0000313" key="3">
    <source>
        <dbReference type="Proteomes" id="UP000320231"/>
    </source>
</evidence>